<dbReference type="InterPro" id="IPR001932">
    <property type="entry name" value="PPM-type_phosphatase-like_dom"/>
</dbReference>
<dbReference type="EMBL" id="CP087164">
    <property type="protein sequence ID" value="UGS36079.1"/>
    <property type="molecule type" value="Genomic_DNA"/>
</dbReference>
<evidence type="ECO:0000313" key="5">
    <source>
        <dbReference type="Proteomes" id="UP001162834"/>
    </source>
</evidence>
<dbReference type="PANTHER" id="PTHR43156:SF2">
    <property type="entry name" value="STAGE II SPORULATION PROTEIN E"/>
    <property type="match status" value="1"/>
</dbReference>
<evidence type="ECO:0000256" key="1">
    <source>
        <dbReference type="ARBA" id="ARBA00022801"/>
    </source>
</evidence>
<evidence type="ECO:0000256" key="2">
    <source>
        <dbReference type="SAM" id="MobiDB-lite"/>
    </source>
</evidence>
<feature type="region of interest" description="Disordered" evidence="2">
    <location>
        <begin position="62"/>
        <end position="83"/>
    </location>
</feature>
<organism evidence="4 5">
    <name type="scientific">Capillimicrobium parvum</name>
    <dbReference type="NCBI Taxonomy" id="2884022"/>
    <lineage>
        <taxon>Bacteria</taxon>
        <taxon>Bacillati</taxon>
        <taxon>Actinomycetota</taxon>
        <taxon>Thermoleophilia</taxon>
        <taxon>Solirubrobacterales</taxon>
        <taxon>Capillimicrobiaceae</taxon>
        <taxon>Capillimicrobium</taxon>
    </lineage>
</organism>
<gene>
    <name evidence="4" type="ORF">DSM104329_02477</name>
</gene>
<dbReference type="Gene3D" id="3.60.40.10">
    <property type="entry name" value="PPM-type phosphatase domain"/>
    <property type="match status" value="1"/>
</dbReference>
<dbReference type="RefSeq" id="WP_259315755.1">
    <property type="nucleotide sequence ID" value="NZ_CP087164.1"/>
</dbReference>
<dbReference type="SMART" id="SM00331">
    <property type="entry name" value="PP2C_SIG"/>
    <property type="match status" value="1"/>
</dbReference>
<dbReference type="KEGG" id="sbae:DSM104329_02477"/>
<accession>A0A9E6XX75</accession>
<dbReference type="InterPro" id="IPR052016">
    <property type="entry name" value="Bact_Sigma-Reg"/>
</dbReference>
<dbReference type="AlphaFoldDB" id="A0A9E6XX75"/>
<dbReference type="Pfam" id="PF07228">
    <property type="entry name" value="SpoIIE"/>
    <property type="match status" value="1"/>
</dbReference>
<protein>
    <recommendedName>
        <fullName evidence="3">PPM-type phosphatase domain-containing protein</fullName>
    </recommendedName>
</protein>
<dbReference type="SUPFAM" id="SSF81606">
    <property type="entry name" value="PP2C-like"/>
    <property type="match status" value="1"/>
</dbReference>
<sequence>MQNRSSLPLGLRTLLAAVEDAPPFSASDVVGERLASALGAGEVSFLIADFSGHALIRLGHSGSSAATRTQGDETAERVPLTGSSPGRALASQAVELEHGVDGTRVFAPVTNRGEAIGVLELLLAQAPDEDVLAEVAAAAHVLAYVVIANRRFTDLFEWGQRSVPLSLAAEIQHRLLPSAYTCEAGQFTLAGWLEPAGNVGGDTFDFALERGALHVSMTDAMGHEVNAALLATVLLASLRNARRAGVGLVEQARLANLGLADNARGDGFVTGLVARIDLDAGTATIVNAGHPLPLRLRDGRVERVELEVDPPFGTVRDHAYRVQPLPLEPGDRLMFFTDGMLERNTTTVDIETMVATGAQMHPREAVQHLTQAILEATGGALNDDATALCLDWHGGPARDRTSVFGANQ</sequence>
<keyword evidence="5" id="KW-1185">Reference proteome</keyword>
<proteinExistence type="predicted"/>
<feature type="domain" description="PPM-type phosphatase" evidence="3">
    <location>
        <begin position="184"/>
        <end position="392"/>
    </location>
</feature>
<dbReference type="Proteomes" id="UP001162834">
    <property type="component" value="Chromosome"/>
</dbReference>
<keyword evidence="1" id="KW-0378">Hydrolase</keyword>
<evidence type="ECO:0000259" key="3">
    <source>
        <dbReference type="SMART" id="SM00331"/>
    </source>
</evidence>
<reference evidence="4" key="1">
    <citation type="journal article" date="2022" name="Int. J. Syst. Evol. Microbiol.">
        <title>Pseudomonas aegrilactucae sp. nov. and Pseudomonas morbosilactucae sp. nov., pathogens causing bacterial rot of lettuce in Japan.</title>
        <authorList>
            <person name="Sawada H."/>
            <person name="Fujikawa T."/>
            <person name="Satou M."/>
        </authorList>
    </citation>
    <scope>NUCLEOTIDE SEQUENCE</scope>
    <source>
        <strain evidence="4">0166_1</strain>
    </source>
</reference>
<name>A0A9E6XX75_9ACTN</name>
<dbReference type="InterPro" id="IPR036457">
    <property type="entry name" value="PPM-type-like_dom_sf"/>
</dbReference>
<dbReference type="PANTHER" id="PTHR43156">
    <property type="entry name" value="STAGE II SPORULATION PROTEIN E-RELATED"/>
    <property type="match status" value="1"/>
</dbReference>
<evidence type="ECO:0000313" key="4">
    <source>
        <dbReference type="EMBL" id="UGS36079.1"/>
    </source>
</evidence>
<dbReference type="GO" id="GO:0016791">
    <property type="term" value="F:phosphatase activity"/>
    <property type="evidence" value="ECO:0007669"/>
    <property type="project" value="TreeGrafter"/>
</dbReference>